<dbReference type="PROSITE" id="PS01031">
    <property type="entry name" value="SHSP"/>
    <property type="match status" value="1"/>
</dbReference>
<reference evidence="4 5" key="1">
    <citation type="submission" date="2015-07" db="EMBL/GenBank/DDBJ databases">
        <title>Whole genome sequence of Thermanaerothrix daxensis DSM 23592.</title>
        <authorList>
            <person name="Hemp J."/>
            <person name="Ward L.M."/>
            <person name="Pace L.A."/>
            <person name="Fischer W.W."/>
        </authorList>
    </citation>
    <scope>NUCLEOTIDE SEQUENCE [LARGE SCALE GENOMIC DNA]</scope>
    <source>
        <strain evidence="4 5">GNS-1</strain>
    </source>
</reference>
<name>A0A0P6Y3G5_9CHLR</name>
<dbReference type="InterPro" id="IPR031107">
    <property type="entry name" value="Small_HSP"/>
</dbReference>
<comment type="similarity">
    <text evidence="1 2">Belongs to the small heat shock protein (HSP20) family.</text>
</comment>
<comment type="caution">
    <text evidence="4">The sequence shown here is derived from an EMBL/GenBank/DDBJ whole genome shotgun (WGS) entry which is preliminary data.</text>
</comment>
<dbReference type="EMBL" id="LGKO01000002">
    <property type="protein sequence ID" value="KPL83923.1"/>
    <property type="molecule type" value="Genomic_DNA"/>
</dbReference>
<dbReference type="STRING" id="869279.SE15_01545"/>
<evidence type="ECO:0000313" key="4">
    <source>
        <dbReference type="EMBL" id="KPL83923.1"/>
    </source>
</evidence>
<sequence length="139" mass="15997">MMMYMRMPYGRWMMRRWLDRALNEEWPEESPTVWVPVDVRADDNGYEITALLPGVKAEDIQIQIQDNTVTLQGELKTEADEKATYILRERPQGRFMRVIHLPDELDAASAEASLKDGVLTLRVPKAAAARPRTIKVVSR</sequence>
<dbReference type="Pfam" id="PF00011">
    <property type="entry name" value="HSP20"/>
    <property type="match status" value="1"/>
</dbReference>
<gene>
    <name evidence="4" type="ORF">SE15_01545</name>
</gene>
<dbReference type="RefSeq" id="WP_054520339.1">
    <property type="nucleotide sequence ID" value="NZ_LGKO01000002.1"/>
</dbReference>
<accession>A0A0P6Y3G5</accession>
<dbReference type="PANTHER" id="PTHR11527">
    <property type="entry name" value="HEAT-SHOCK PROTEIN 20 FAMILY MEMBER"/>
    <property type="match status" value="1"/>
</dbReference>
<evidence type="ECO:0000259" key="3">
    <source>
        <dbReference type="PROSITE" id="PS01031"/>
    </source>
</evidence>
<dbReference type="CDD" id="cd06464">
    <property type="entry name" value="ACD_sHsps-like"/>
    <property type="match status" value="1"/>
</dbReference>
<protein>
    <recommendedName>
        <fullName evidence="3">SHSP domain-containing protein</fullName>
    </recommendedName>
</protein>
<evidence type="ECO:0000256" key="1">
    <source>
        <dbReference type="PROSITE-ProRule" id="PRU00285"/>
    </source>
</evidence>
<dbReference type="InterPro" id="IPR002068">
    <property type="entry name" value="A-crystallin/Hsp20_dom"/>
</dbReference>
<dbReference type="OrthoDB" id="164604at2"/>
<dbReference type="InterPro" id="IPR008978">
    <property type="entry name" value="HSP20-like_chaperone"/>
</dbReference>
<feature type="domain" description="SHSP" evidence="3">
    <location>
        <begin position="28"/>
        <end position="139"/>
    </location>
</feature>
<evidence type="ECO:0000313" key="5">
    <source>
        <dbReference type="Proteomes" id="UP000050544"/>
    </source>
</evidence>
<dbReference type="SUPFAM" id="SSF49764">
    <property type="entry name" value="HSP20-like chaperones"/>
    <property type="match status" value="1"/>
</dbReference>
<organism evidence="4 5">
    <name type="scientific">Thermanaerothrix daxensis</name>
    <dbReference type="NCBI Taxonomy" id="869279"/>
    <lineage>
        <taxon>Bacteria</taxon>
        <taxon>Bacillati</taxon>
        <taxon>Chloroflexota</taxon>
        <taxon>Anaerolineae</taxon>
        <taxon>Anaerolineales</taxon>
        <taxon>Anaerolineaceae</taxon>
        <taxon>Thermanaerothrix</taxon>
    </lineage>
</organism>
<proteinExistence type="inferred from homology"/>
<evidence type="ECO:0000256" key="2">
    <source>
        <dbReference type="RuleBase" id="RU003616"/>
    </source>
</evidence>
<dbReference type="Gene3D" id="2.60.40.790">
    <property type="match status" value="1"/>
</dbReference>
<dbReference type="AlphaFoldDB" id="A0A0P6Y3G5"/>
<dbReference type="Proteomes" id="UP000050544">
    <property type="component" value="Unassembled WGS sequence"/>
</dbReference>
<keyword evidence="5" id="KW-1185">Reference proteome</keyword>